<reference evidence="2 3" key="1">
    <citation type="journal article" date="2015" name="Mol. Plant Microbe Interact.">
        <title>Genome, transcriptome, and functional analyses of Penicillium expansum provide new insights into secondary metabolism and pathogenicity.</title>
        <authorList>
            <person name="Ballester A.R."/>
            <person name="Marcet-Houben M."/>
            <person name="Levin E."/>
            <person name="Sela N."/>
            <person name="Selma-Lazaro C."/>
            <person name="Carmona L."/>
            <person name="Wisniewski M."/>
            <person name="Droby S."/>
            <person name="Gonzalez-Candelas L."/>
            <person name="Gabaldon T."/>
        </authorList>
    </citation>
    <scope>NUCLEOTIDE SEQUENCE [LARGE SCALE GENOMIC DNA]</scope>
    <source>
        <strain evidence="2 3">MD-8</strain>
    </source>
</reference>
<evidence type="ECO:0000259" key="1">
    <source>
        <dbReference type="SMART" id="SM00829"/>
    </source>
</evidence>
<accession>A0A0A2I2T2</accession>
<dbReference type="SUPFAM" id="SSF51735">
    <property type="entry name" value="NAD(P)-binding Rossmann-fold domains"/>
    <property type="match status" value="1"/>
</dbReference>
<evidence type="ECO:0000313" key="2">
    <source>
        <dbReference type="EMBL" id="KGO53794.1"/>
    </source>
</evidence>
<dbReference type="Gene3D" id="3.90.180.10">
    <property type="entry name" value="Medium-chain alcohol dehydrogenases, catalytic domain"/>
    <property type="match status" value="1"/>
</dbReference>
<dbReference type="HOGENOM" id="CLU_026673_3_4_1"/>
<dbReference type="AlphaFoldDB" id="A0A0A2I2T2"/>
<keyword evidence="3" id="KW-1185">Reference proteome</keyword>
<comment type="caution">
    <text evidence="2">The sequence shown here is derived from an EMBL/GenBank/DDBJ whole genome shotgun (WGS) entry which is preliminary data.</text>
</comment>
<protein>
    <submittedName>
        <fullName evidence="2">Polyketide synthase, enoylreductase</fullName>
    </submittedName>
</protein>
<organism evidence="2 3">
    <name type="scientific">Penicillium expansum</name>
    <name type="common">Blue mold rot fungus</name>
    <dbReference type="NCBI Taxonomy" id="27334"/>
    <lineage>
        <taxon>Eukaryota</taxon>
        <taxon>Fungi</taxon>
        <taxon>Dikarya</taxon>
        <taxon>Ascomycota</taxon>
        <taxon>Pezizomycotina</taxon>
        <taxon>Eurotiomycetes</taxon>
        <taxon>Eurotiomycetidae</taxon>
        <taxon>Eurotiales</taxon>
        <taxon>Aspergillaceae</taxon>
        <taxon>Penicillium</taxon>
    </lineage>
</organism>
<dbReference type="GeneID" id="27675016"/>
<dbReference type="SUPFAM" id="SSF50129">
    <property type="entry name" value="GroES-like"/>
    <property type="match status" value="1"/>
</dbReference>
<dbReference type="InterPro" id="IPR013149">
    <property type="entry name" value="ADH-like_C"/>
</dbReference>
<dbReference type="RefSeq" id="XP_016596341.1">
    <property type="nucleotide sequence ID" value="XM_016739597.1"/>
</dbReference>
<name>A0A0A2I2T2_PENEN</name>
<dbReference type="STRING" id="27334.A0A0A2I2T2"/>
<dbReference type="GO" id="GO:0016491">
    <property type="term" value="F:oxidoreductase activity"/>
    <property type="evidence" value="ECO:0007669"/>
    <property type="project" value="InterPro"/>
</dbReference>
<dbReference type="EMBL" id="JQFZ01000245">
    <property type="protein sequence ID" value="KGO53794.1"/>
    <property type="molecule type" value="Genomic_DNA"/>
</dbReference>
<dbReference type="Pfam" id="PF08240">
    <property type="entry name" value="ADH_N"/>
    <property type="match status" value="1"/>
</dbReference>
<feature type="domain" description="Enoyl reductase (ER)" evidence="1">
    <location>
        <begin position="13"/>
        <end position="343"/>
    </location>
</feature>
<dbReference type="Proteomes" id="UP000030143">
    <property type="component" value="Unassembled WGS sequence"/>
</dbReference>
<gene>
    <name evidence="2" type="ORF">PEX2_023220</name>
</gene>
<dbReference type="SMART" id="SM00829">
    <property type="entry name" value="PKS_ER"/>
    <property type="match status" value="1"/>
</dbReference>
<dbReference type="CDD" id="cd08276">
    <property type="entry name" value="MDR7"/>
    <property type="match status" value="1"/>
</dbReference>
<dbReference type="PANTHER" id="PTHR45033:SF2">
    <property type="entry name" value="ZINC-TYPE ALCOHOL DEHYDROGENASE-LIKE PROTEIN C1773.06C"/>
    <property type="match status" value="1"/>
</dbReference>
<proteinExistence type="predicted"/>
<dbReference type="InterPro" id="IPR013154">
    <property type="entry name" value="ADH-like_N"/>
</dbReference>
<dbReference type="InterPro" id="IPR036291">
    <property type="entry name" value="NAD(P)-bd_dom_sf"/>
</dbReference>
<dbReference type="PANTHER" id="PTHR45033">
    <property type="match status" value="1"/>
</dbReference>
<dbReference type="InterPro" id="IPR011032">
    <property type="entry name" value="GroES-like_sf"/>
</dbReference>
<dbReference type="VEuPathDB" id="FungiDB:PEXP_041340"/>
<dbReference type="Gene3D" id="3.40.50.720">
    <property type="entry name" value="NAD(P)-binding Rossmann-like Domain"/>
    <property type="match status" value="1"/>
</dbReference>
<sequence>MSSHTVLRHTTRDSWNNIQTYVEPRPTVGKHELLIKVRSVALNYRDIAIATSKYPFPVKDNVVPGSDASGDVVEVGEGVTGFLQGDKVIAAFDPATLYGPLKTWQTGLGGPTDGVLREYITIPAQSVVKIPESSTLSYAQWASVVCTGVTAWNCLYGNMPLKPGQTVLFQGTGGVSITGLVLAKAAGAITIITSSSDEKLAYVKEKYGVDHVINYKKTPDWAAEAQKITGGQGVDFILENGGSGTMKQSMEAIAYGGIISSIGFLSLASQDEMPDVALLALGKGAVVRGIMVGSKEMLENAVRFIGNQNLQIPVEKVFKFGRDEVIKALDFMTGGQHIGKVCIDF</sequence>
<dbReference type="InterPro" id="IPR020843">
    <property type="entry name" value="ER"/>
</dbReference>
<evidence type="ECO:0000313" key="3">
    <source>
        <dbReference type="Proteomes" id="UP000030143"/>
    </source>
</evidence>
<dbReference type="OrthoDB" id="3509362at2759"/>
<dbReference type="InterPro" id="IPR052711">
    <property type="entry name" value="Zinc_ADH-like"/>
</dbReference>
<dbReference type="Pfam" id="PF00107">
    <property type="entry name" value="ADH_zinc_N"/>
    <property type="match status" value="1"/>
</dbReference>
<dbReference type="PhylomeDB" id="A0A0A2I2T2"/>